<protein>
    <recommendedName>
        <fullName evidence="1">Glycosyl transferase family 1 domain-containing protein</fullName>
    </recommendedName>
</protein>
<reference evidence="2 3" key="1">
    <citation type="journal article" date="2016" name="Nat. Commun.">
        <title>Thousands of microbial genomes shed light on interconnected biogeochemical processes in an aquifer system.</title>
        <authorList>
            <person name="Anantharaman K."/>
            <person name="Brown C.T."/>
            <person name="Hug L.A."/>
            <person name="Sharon I."/>
            <person name="Castelle C.J."/>
            <person name="Probst A.J."/>
            <person name="Thomas B.C."/>
            <person name="Singh A."/>
            <person name="Wilkins M.J."/>
            <person name="Karaoz U."/>
            <person name="Brodie E.L."/>
            <person name="Williams K.H."/>
            <person name="Hubbard S.S."/>
            <person name="Banfield J.F."/>
        </authorList>
    </citation>
    <scope>NUCLEOTIDE SEQUENCE [LARGE SCALE GENOMIC DNA]</scope>
</reference>
<dbReference type="Proteomes" id="UP000178851">
    <property type="component" value="Unassembled WGS sequence"/>
</dbReference>
<dbReference type="PANTHER" id="PTHR45947:SF3">
    <property type="entry name" value="SULFOQUINOVOSYL TRANSFERASE SQD2"/>
    <property type="match status" value="1"/>
</dbReference>
<gene>
    <name evidence="2" type="ORF">A2627_02485</name>
</gene>
<sequence>MNHKLKIALLVPRYGLVDRGVENFTKEFVNYLKEDFDFEIYAWKSFTKNFKPPLQHTELEMFIFSLLSFPRLLFGNYDLIFPQNGMWGAIFARMIRALKGTPFIYRSAGGKEPMIVRQKPNIYIATTSEIKIWIEKFDSEQKVLLIPNGVDLKKFHPRPALTRARRGRPALPRGRLQRPVYLCVGALIPAKRINLAINAVVKLKRGSLMVLGKGPLEMEIKSLGLKVLGRKRFVLKGVAYEKMSGYYQFADAFTLPSLEEPFGIVYLEAMASGLPVVAPDDETRRYIIGKGGQLCKVEDINEYSRILESVIKKNFDGLPRAQAEKFSWNIISKKYSNIINTLVSASGKNLGN</sequence>
<dbReference type="Pfam" id="PF00534">
    <property type="entry name" value="Glycos_transf_1"/>
    <property type="match status" value="1"/>
</dbReference>
<evidence type="ECO:0000313" key="2">
    <source>
        <dbReference type="EMBL" id="OGM27012.1"/>
    </source>
</evidence>
<dbReference type="PANTHER" id="PTHR45947">
    <property type="entry name" value="SULFOQUINOVOSYL TRANSFERASE SQD2"/>
    <property type="match status" value="1"/>
</dbReference>
<dbReference type="EMBL" id="MGGI01000009">
    <property type="protein sequence ID" value="OGM27012.1"/>
    <property type="molecule type" value="Genomic_DNA"/>
</dbReference>
<evidence type="ECO:0000259" key="1">
    <source>
        <dbReference type="Pfam" id="PF00534"/>
    </source>
</evidence>
<name>A0A1F7YIC1_9BACT</name>
<evidence type="ECO:0000313" key="3">
    <source>
        <dbReference type="Proteomes" id="UP000178851"/>
    </source>
</evidence>
<dbReference type="InterPro" id="IPR001296">
    <property type="entry name" value="Glyco_trans_1"/>
</dbReference>
<accession>A0A1F7YIC1</accession>
<organism evidence="2 3">
    <name type="scientific">Candidatus Woesebacteria bacterium RIFCSPHIGHO2_01_FULL_39_28</name>
    <dbReference type="NCBI Taxonomy" id="1802496"/>
    <lineage>
        <taxon>Bacteria</taxon>
        <taxon>Candidatus Woeseibacteriota</taxon>
    </lineage>
</organism>
<dbReference type="GO" id="GO:0016757">
    <property type="term" value="F:glycosyltransferase activity"/>
    <property type="evidence" value="ECO:0007669"/>
    <property type="project" value="InterPro"/>
</dbReference>
<dbReference type="SUPFAM" id="SSF53756">
    <property type="entry name" value="UDP-Glycosyltransferase/glycogen phosphorylase"/>
    <property type="match status" value="1"/>
</dbReference>
<proteinExistence type="predicted"/>
<comment type="caution">
    <text evidence="2">The sequence shown here is derived from an EMBL/GenBank/DDBJ whole genome shotgun (WGS) entry which is preliminary data.</text>
</comment>
<dbReference type="Gene3D" id="3.40.50.2000">
    <property type="entry name" value="Glycogen Phosphorylase B"/>
    <property type="match status" value="2"/>
</dbReference>
<dbReference type="InterPro" id="IPR050194">
    <property type="entry name" value="Glycosyltransferase_grp1"/>
</dbReference>
<feature type="domain" description="Glycosyl transferase family 1" evidence="1">
    <location>
        <begin position="177"/>
        <end position="314"/>
    </location>
</feature>
<dbReference type="AlphaFoldDB" id="A0A1F7YIC1"/>